<dbReference type="STRING" id="530564.Psta_0855"/>
<feature type="domain" description="3-keto-alpha-glucoside-1,2-lyase/3-keto-2-hydroxy-glucal hydratase" evidence="2">
    <location>
        <begin position="28"/>
        <end position="223"/>
    </location>
</feature>
<keyword evidence="1" id="KW-0732">Signal</keyword>
<dbReference type="OrthoDB" id="9780017at2"/>
<sequence precursor="true">MKHLFLTTLALLVLGSLAPSTIRAEAPWTDLFNGKDLTGWVQRGGKANYKVENEEIVGSSVPNTPNSFLCTENEYDNFVLELEFKVDPALNSGVQIRSQYFESPMEFDYEGKKIKVGANRVHGYQVEIDPSPRSFSGGIYDEGRRGWLFDLKNNEPARKAFKSGEWNKYRIECNGDSIKTFINDVPAADLKDSLTPKGFIALQVHGVGKKEEPLEVRWRKVRLAPIVAGEPLPK</sequence>
<proteinExistence type="predicted"/>
<protein>
    <recommendedName>
        <fullName evidence="2">3-keto-alpha-glucoside-1,2-lyase/3-keto-2-hydroxy-glucal hydratase domain-containing protein</fullName>
    </recommendedName>
</protein>
<keyword evidence="4" id="KW-1185">Reference proteome</keyword>
<dbReference type="eggNOG" id="COG1082">
    <property type="taxonomic scope" value="Bacteria"/>
</dbReference>
<feature type="chain" id="PRO_5003035510" description="3-keto-alpha-glucoside-1,2-lyase/3-keto-2-hydroxy-glucal hydratase domain-containing protein" evidence="1">
    <location>
        <begin position="25"/>
        <end position="234"/>
    </location>
</feature>
<evidence type="ECO:0000256" key="1">
    <source>
        <dbReference type="SAM" id="SignalP"/>
    </source>
</evidence>
<name>D2R6G2_PIRSD</name>
<gene>
    <name evidence="3" type="ordered locus">Psta_0855</name>
</gene>
<dbReference type="InterPro" id="IPR010496">
    <property type="entry name" value="AL/BT2_dom"/>
</dbReference>
<dbReference type="AlphaFoldDB" id="D2R6G2"/>
<dbReference type="Gene3D" id="2.60.120.560">
    <property type="entry name" value="Exo-inulinase, domain 1"/>
    <property type="match status" value="1"/>
</dbReference>
<evidence type="ECO:0000259" key="2">
    <source>
        <dbReference type="Pfam" id="PF06439"/>
    </source>
</evidence>
<organism evidence="3 4">
    <name type="scientific">Pirellula staleyi (strain ATCC 27377 / DSM 6068 / ICPB 4128)</name>
    <name type="common">Pirella staleyi</name>
    <dbReference type="NCBI Taxonomy" id="530564"/>
    <lineage>
        <taxon>Bacteria</taxon>
        <taxon>Pseudomonadati</taxon>
        <taxon>Planctomycetota</taxon>
        <taxon>Planctomycetia</taxon>
        <taxon>Pirellulales</taxon>
        <taxon>Pirellulaceae</taxon>
        <taxon>Pirellula</taxon>
    </lineage>
</organism>
<dbReference type="KEGG" id="psl:Psta_0855"/>
<feature type="signal peptide" evidence="1">
    <location>
        <begin position="1"/>
        <end position="24"/>
    </location>
</feature>
<dbReference type="EMBL" id="CP001848">
    <property type="protein sequence ID" value="ADB15540.1"/>
    <property type="molecule type" value="Genomic_DNA"/>
</dbReference>
<accession>D2R6G2</accession>
<evidence type="ECO:0000313" key="4">
    <source>
        <dbReference type="Proteomes" id="UP000001887"/>
    </source>
</evidence>
<dbReference type="GO" id="GO:0016787">
    <property type="term" value="F:hydrolase activity"/>
    <property type="evidence" value="ECO:0007669"/>
    <property type="project" value="InterPro"/>
</dbReference>
<evidence type="ECO:0000313" key="3">
    <source>
        <dbReference type="EMBL" id="ADB15540.1"/>
    </source>
</evidence>
<reference evidence="3 4" key="1">
    <citation type="journal article" date="2009" name="Stand. Genomic Sci.">
        <title>Complete genome sequence of Pirellula staleyi type strain (ATCC 27377).</title>
        <authorList>
            <person name="Clum A."/>
            <person name="Tindall B.J."/>
            <person name="Sikorski J."/>
            <person name="Ivanova N."/>
            <person name="Mavrommatis K."/>
            <person name="Lucas S."/>
            <person name="Glavina del Rio T."/>
            <person name="Nolan M."/>
            <person name="Chen F."/>
            <person name="Tice H."/>
            <person name="Pitluck S."/>
            <person name="Cheng J.F."/>
            <person name="Chertkov O."/>
            <person name="Brettin T."/>
            <person name="Han C."/>
            <person name="Detter J.C."/>
            <person name="Kuske C."/>
            <person name="Bruce D."/>
            <person name="Goodwin L."/>
            <person name="Ovchinikova G."/>
            <person name="Pati A."/>
            <person name="Mikhailova N."/>
            <person name="Chen A."/>
            <person name="Palaniappan K."/>
            <person name="Land M."/>
            <person name="Hauser L."/>
            <person name="Chang Y.J."/>
            <person name="Jeffries C.D."/>
            <person name="Chain P."/>
            <person name="Rohde M."/>
            <person name="Goker M."/>
            <person name="Bristow J."/>
            <person name="Eisen J.A."/>
            <person name="Markowitz V."/>
            <person name="Hugenholtz P."/>
            <person name="Kyrpides N.C."/>
            <person name="Klenk H.P."/>
            <person name="Lapidus A."/>
        </authorList>
    </citation>
    <scope>NUCLEOTIDE SEQUENCE [LARGE SCALE GENOMIC DNA]</scope>
    <source>
        <strain evidence="4">ATCC 27377 / DSM 6068 / ICPB 4128</strain>
    </source>
</reference>
<dbReference type="HOGENOM" id="CLU_073042_2_1_0"/>
<dbReference type="Proteomes" id="UP000001887">
    <property type="component" value="Chromosome"/>
</dbReference>
<dbReference type="Pfam" id="PF06439">
    <property type="entry name" value="3keto-disac_hyd"/>
    <property type="match status" value="1"/>
</dbReference>